<keyword evidence="4" id="KW-1185">Reference proteome</keyword>
<dbReference type="Proteomes" id="UP000184330">
    <property type="component" value="Unassembled WGS sequence"/>
</dbReference>
<dbReference type="OrthoDB" id="74360at2759"/>
<dbReference type="SUPFAM" id="SSF51905">
    <property type="entry name" value="FAD/NAD(P)-binding domain"/>
    <property type="match status" value="2"/>
</dbReference>
<evidence type="ECO:0000256" key="1">
    <source>
        <dbReference type="ARBA" id="ARBA00010139"/>
    </source>
</evidence>
<dbReference type="Gene3D" id="3.50.50.60">
    <property type="entry name" value="FAD/NAD(P)-binding domain"/>
    <property type="match status" value="3"/>
</dbReference>
<evidence type="ECO:0000313" key="3">
    <source>
        <dbReference type="EMBL" id="CZR50297.1"/>
    </source>
</evidence>
<dbReference type="PANTHER" id="PTHR42877">
    <property type="entry name" value="L-ORNITHINE N(5)-MONOOXYGENASE-RELATED"/>
    <property type="match status" value="1"/>
</dbReference>
<dbReference type="InterPro" id="IPR051209">
    <property type="entry name" value="FAD-bind_Monooxygenase_sf"/>
</dbReference>
<comment type="similarity">
    <text evidence="1">Belongs to the FAD-binding monooxygenase family.</text>
</comment>
<accession>A0A1L7WBY4</accession>
<evidence type="ECO:0000313" key="4">
    <source>
        <dbReference type="Proteomes" id="UP000184330"/>
    </source>
</evidence>
<organism evidence="3 4">
    <name type="scientific">Phialocephala subalpina</name>
    <dbReference type="NCBI Taxonomy" id="576137"/>
    <lineage>
        <taxon>Eukaryota</taxon>
        <taxon>Fungi</taxon>
        <taxon>Dikarya</taxon>
        <taxon>Ascomycota</taxon>
        <taxon>Pezizomycotina</taxon>
        <taxon>Leotiomycetes</taxon>
        <taxon>Helotiales</taxon>
        <taxon>Mollisiaceae</taxon>
        <taxon>Phialocephala</taxon>
        <taxon>Phialocephala fortinii species complex</taxon>
    </lineage>
</organism>
<name>A0A1L7WBY4_9HELO</name>
<dbReference type="AlphaFoldDB" id="A0A1L7WBY4"/>
<dbReference type="InterPro" id="IPR036188">
    <property type="entry name" value="FAD/NAD-bd_sf"/>
</dbReference>
<dbReference type="EMBL" id="FJOG01000001">
    <property type="protein sequence ID" value="CZR50297.1"/>
    <property type="molecule type" value="Genomic_DNA"/>
</dbReference>
<evidence type="ECO:0000256" key="2">
    <source>
        <dbReference type="SAM" id="MobiDB-lite"/>
    </source>
</evidence>
<evidence type="ECO:0008006" key="5">
    <source>
        <dbReference type="Google" id="ProtNLM"/>
    </source>
</evidence>
<reference evidence="3 4" key="1">
    <citation type="submission" date="2016-03" db="EMBL/GenBank/DDBJ databases">
        <authorList>
            <person name="Ploux O."/>
        </authorList>
    </citation>
    <scope>NUCLEOTIDE SEQUENCE [LARGE SCALE GENOMIC DNA]</scope>
    <source>
        <strain evidence="3 4">UAMH 11012</strain>
    </source>
</reference>
<protein>
    <recommendedName>
        <fullName evidence="5">Monooxigenase</fullName>
    </recommendedName>
</protein>
<gene>
    <name evidence="3" type="ORF">PAC_00169</name>
</gene>
<dbReference type="PANTHER" id="PTHR42877:SF8">
    <property type="entry name" value="MONOOXYGENASE"/>
    <property type="match status" value="1"/>
</dbReference>
<dbReference type="Pfam" id="PF13450">
    <property type="entry name" value="NAD_binding_8"/>
    <property type="match status" value="1"/>
</dbReference>
<proteinExistence type="inferred from homology"/>
<sequence>MPPSETQAVPLESGVNGAQNGAPVEVANGVENGVHLDKEPYHVKQQWFGKKSHMKIIGLGSGIGGLALAYKLPRMLTNYTLTLYEKTSKLSGTWWENTYPGVACDVPAHIYTYSFQGSPDWSTFYVYGPEIYQYYKKVAEDHDLTKDIVFNRDVISINPRTDELSYDWCHVFLNTGGRLNKWKMPDIADLDLFKGPVTHSAHWDHGIDFKGKTVAIIGTGSSAIQITPQLQKMSKKLVCFMRSETWVAPPIASTIAMAAKAEGTADFEDDVINGKATTDISQAQFKFTEAQKKRFREDPAYHLEFRRKLESSINMGVDMFIMGTETQKTAMAVFREEILTRIGCRRLTPGDGYLEALTQSNVEHPFDEISHATQDGLVTTDGKEHKVDVIVCATGFHIPFQPHFEVIGREGIRMKEAWDPNPNCYLGVGGLNSLITGSPWVREGPGGMELWTYVGNGRMKANYSEEYPDEATQIAALAPFIRTEDTAWDFDY</sequence>
<feature type="region of interest" description="Disordered" evidence="2">
    <location>
        <begin position="1"/>
        <end position="21"/>
    </location>
</feature>